<dbReference type="GO" id="GO:0005524">
    <property type="term" value="F:ATP binding"/>
    <property type="evidence" value="ECO:0007669"/>
    <property type="project" value="InterPro"/>
</dbReference>
<evidence type="ECO:0000313" key="3">
    <source>
        <dbReference type="EMBL" id="PKA64237.1"/>
    </source>
</evidence>
<dbReference type="OrthoDB" id="4062651at2759"/>
<feature type="compositionally biased region" description="Low complexity" evidence="1">
    <location>
        <begin position="604"/>
        <end position="622"/>
    </location>
</feature>
<dbReference type="Proteomes" id="UP000236161">
    <property type="component" value="Unassembled WGS sequence"/>
</dbReference>
<dbReference type="PROSITE" id="PS50011">
    <property type="entry name" value="PROTEIN_KINASE_DOM"/>
    <property type="match status" value="1"/>
</dbReference>
<dbReference type="PANTHER" id="PTHR44329:SF260">
    <property type="entry name" value="PROTEIN KINASE DOMAIN-CONTAINING PROTEIN"/>
    <property type="match status" value="1"/>
</dbReference>
<dbReference type="Pfam" id="PF06760">
    <property type="entry name" value="DUF1221"/>
    <property type="match status" value="1"/>
</dbReference>
<dbReference type="InterPro" id="IPR010632">
    <property type="entry name" value="DUF1221"/>
</dbReference>
<keyword evidence="3" id="KW-0808">Transferase</keyword>
<name>A0A2I0B8W6_9ASPA</name>
<evidence type="ECO:0000259" key="2">
    <source>
        <dbReference type="PROSITE" id="PS50011"/>
    </source>
</evidence>
<dbReference type="SUPFAM" id="SSF56112">
    <property type="entry name" value="Protein kinase-like (PK-like)"/>
    <property type="match status" value="1"/>
</dbReference>
<evidence type="ECO:0000313" key="4">
    <source>
        <dbReference type="Proteomes" id="UP000236161"/>
    </source>
</evidence>
<accession>A0A2I0B8W6</accession>
<dbReference type="InterPro" id="IPR001245">
    <property type="entry name" value="Ser-Thr/Tyr_kinase_cat_dom"/>
</dbReference>
<reference evidence="3 4" key="1">
    <citation type="journal article" date="2017" name="Nature">
        <title>The Apostasia genome and the evolution of orchids.</title>
        <authorList>
            <person name="Zhang G.Q."/>
            <person name="Liu K.W."/>
            <person name="Li Z."/>
            <person name="Lohaus R."/>
            <person name="Hsiao Y.Y."/>
            <person name="Niu S.C."/>
            <person name="Wang J.Y."/>
            <person name="Lin Y.C."/>
            <person name="Xu Q."/>
            <person name="Chen L.J."/>
            <person name="Yoshida K."/>
            <person name="Fujiwara S."/>
            <person name="Wang Z.W."/>
            <person name="Zhang Y.Q."/>
            <person name="Mitsuda N."/>
            <person name="Wang M."/>
            <person name="Liu G.H."/>
            <person name="Pecoraro L."/>
            <person name="Huang H.X."/>
            <person name="Xiao X.J."/>
            <person name="Lin M."/>
            <person name="Wu X.Y."/>
            <person name="Wu W.L."/>
            <person name="Chen Y.Y."/>
            <person name="Chang S.B."/>
            <person name="Sakamoto S."/>
            <person name="Ohme-Takagi M."/>
            <person name="Yagi M."/>
            <person name="Zeng S.J."/>
            <person name="Shen C.Y."/>
            <person name="Yeh C.M."/>
            <person name="Luo Y.B."/>
            <person name="Tsai W.C."/>
            <person name="Van de Peer Y."/>
            <person name="Liu Z.J."/>
        </authorList>
    </citation>
    <scope>NUCLEOTIDE SEQUENCE [LARGE SCALE GENOMIC DNA]</scope>
    <source>
        <strain evidence="4">cv. Shenzhen</strain>
        <tissue evidence="3">Stem</tissue>
    </source>
</reference>
<dbReference type="EC" id="2.7.11.25" evidence="3"/>
<sequence length="706" mass="80106">MEQFRHIGEVLGSLRALMVFRDEIRINRRQCDLLVDAFEAAFDGIGEEMRQHLRIEEKHTKWKPLEQPLKELHRIFRDGEIYIRQCLEPKDWWGRSLSLCQSTDCVDSHLHSLLWCIPVVLEAIEGVAEISGDNDDEIHKRRVVFSKKYEREWMDPMLFQHKFGKLYLTSQDMCRRMETVSKEDRWILSEAIVEMRNSARKPLTKLESRLADILTSPRGMILPSSTLLSSPDYQVRRRLGSDGRLKEIQWLGESFALKHVFIDLEQLMPKISLVSSLNHPNVMSYMYVFSDEERKECFMVMELMNKNLSTYVKEFCCPKRRVPFPLHVTIDIMLQIARGMEYLHSQNVYHGDLNPSNILVNSKSTSPDSYANVKIAGVGHCASSNEPKGPSSPAGPAGGANPCIWHAPEVLSDQDHPFPGAEAASTKKCSEKADVYSFGMICFELLTGKIPFEDGHLQGDKMSRNIRAGERPLFHFASPKFLTNLTKRCWHADPSQRPSFSSICRMLRYMKRFIILNPDNGQPELPSSPVDYYDIEMGLSRKFVSWQRRNAPPVSDIPFEMFAYRVVERERTSANLKEKSSDSGSDASVSGEENGFHATIPEDTLSLSQTSSSSGSGKSVSTVSTAISNGYRKNMVRKMEAKVQSSKQIGNHLKVKAEKAPPQLVSLGRGMRLKSESQLPSIKAVAMSPVRRKRAGHASDSELDRP</sequence>
<evidence type="ECO:0000256" key="1">
    <source>
        <dbReference type="SAM" id="MobiDB-lite"/>
    </source>
</evidence>
<protein>
    <submittedName>
        <fullName evidence="3">Light-sensor Protein kinase</fullName>
        <ecNumber evidence="3">2.7.11.25</ecNumber>
    </submittedName>
</protein>
<dbReference type="InterPro" id="IPR000719">
    <property type="entry name" value="Prot_kinase_dom"/>
</dbReference>
<dbReference type="EMBL" id="KZ451905">
    <property type="protein sequence ID" value="PKA64237.1"/>
    <property type="molecule type" value="Genomic_DNA"/>
</dbReference>
<proteinExistence type="predicted"/>
<feature type="domain" description="Protein kinase" evidence="2">
    <location>
        <begin position="233"/>
        <end position="514"/>
    </location>
</feature>
<dbReference type="Pfam" id="PF07714">
    <property type="entry name" value="PK_Tyr_Ser-Thr"/>
    <property type="match status" value="1"/>
</dbReference>
<keyword evidence="4" id="KW-1185">Reference proteome</keyword>
<dbReference type="FunFam" id="1.10.510.10:FF:000778">
    <property type="entry name" value="Kinase family protein"/>
    <property type="match status" value="1"/>
</dbReference>
<keyword evidence="3" id="KW-0418">Kinase</keyword>
<dbReference type="PANTHER" id="PTHR44329">
    <property type="entry name" value="SERINE/THREONINE-PROTEIN KINASE TNNI3K-RELATED"/>
    <property type="match status" value="1"/>
</dbReference>
<organism evidence="3 4">
    <name type="scientific">Apostasia shenzhenica</name>
    <dbReference type="NCBI Taxonomy" id="1088818"/>
    <lineage>
        <taxon>Eukaryota</taxon>
        <taxon>Viridiplantae</taxon>
        <taxon>Streptophyta</taxon>
        <taxon>Embryophyta</taxon>
        <taxon>Tracheophyta</taxon>
        <taxon>Spermatophyta</taxon>
        <taxon>Magnoliopsida</taxon>
        <taxon>Liliopsida</taxon>
        <taxon>Asparagales</taxon>
        <taxon>Orchidaceae</taxon>
        <taxon>Apostasioideae</taxon>
        <taxon>Apostasia</taxon>
    </lineage>
</organism>
<dbReference type="Gene3D" id="1.10.510.10">
    <property type="entry name" value="Transferase(Phosphotransferase) domain 1"/>
    <property type="match status" value="1"/>
</dbReference>
<dbReference type="GO" id="GO:0004709">
    <property type="term" value="F:MAP kinase kinase kinase activity"/>
    <property type="evidence" value="ECO:0007669"/>
    <property type="project" value="UniProtKB-EC"/>
</dbReference>
<feature type="region of interest" description="Disordered" evidence="1">
    <location>
        <begin position="573"/>
        <end position="622"/>
    </location>
</feature>
<feature type="compositionally biased region" description="Low complexity" evidence="1">
    <location>
        <begin position="582"/>
        <end position="591"/>
    </location>
</feature>
<dbReference type="STRING" id="1088818.A0A2I0B8W6"/>
<dbReference type="InterPro" id="IPR011009">
    <property type="entry name" value="Kinase-like_dom_sf"/>
</dbReference>
<dbReference type="AlphaFoldDB" id="A0A2I0B8W6"/>
<feature type="compositionally biased region" description="Basic and acidic residues" evidence="1">
    <location>
        <begin position="697"/>
        <end position="706"/>
    </location>
</feature>
<gene>
    <name evidence="3" type="primary">PHY1</name>
    <name evidence="3" type="ORF">AXF42_Ash009457</name>
</gene>
<dbReference type="InterPro" id="IPR051681">
    <property type="entry name" value="Ser/Thr_Kinases-Pseudokinases"/>
</dbReference>
<feature type="region of interest" description="Disordered" evidence="1">
    <location>
        <begin position="668"/>
        <end position="706"/>
    </location>
</feature>